<gene>
    <name evidence="1" type="ORF">ACFOY1_06665</name>
</gene>
<keyword evidence="2" id="KW-1185">Reference proteome</keyword>
<dbReference type="InterPro" id="IPR021508">
    <property type="entry name" value="Gp17-like"/>
</dbReference>
<reference evidence="2" key="1">
    <citation type="journal article" date="2019" name="Int. J. Syst. Evol. Microbiol.">
        <title>The Global Catalogue of Microorganisms (GCM) 10K type strain sequencing project: providing services to taxonomists for standard genome sequencing and annotation.</title>
        <authorList>
            <consortium name="The Broad Institute Genomics Platform"/>
            <consortium name="The Broad Institute Genome Sequencing Center for Infectious Disease"/>
            <person name="Wu L."/>
            <person name="Ma J."/>
        </authorList>
    </citation>
    <scope>NUCLEOTIDE SEQUENCE [LARGE SCALE GENOMIC DNA]</scope>
    <source>
        <strain evidence="2">LMG 24813</strain>
    </source>
</reference>
<sequence length="127" mass="14331">MSIEAAIFSLLGPLVSNRCYPDTTPDAPVFPLIVYQIVGGQAYEYLARKLPDCENYRVQVWCWWKDEDGVAVRDEVGALALQVRQKIIEQGAAFVSAQTIGQGISQYEEALKLYGIQQDYSVWLKVR</sequence>
<name>A0ABV8NXR5_9BURK</name>
<evidence type="ECO:0000313" key="2">
    <source>
        <dbReference type="Proteomes" id="UP001595848"/>
    </source>
</evidence>
<dbReference type="EMBL" id="JBHSBV010000002">
    <property type="protein sequence ID" value="MFC4200628.1"/>
    <property type="molecule type" value="Genomic_DNA"/>
</dbReference>
<accession>A0ABV8NXR5</accession>
<comment type="caution">
    <text evidence="1">The sequence shown here is derived from an EMBL/GenBank/DDBJ whole genome shotgun (WGS) entry which is preliminary data.</text>
</comment>
<protein>
    <submittedName>
        <fullName evidence="1">DUF3168 domain-containing protein</fullName>
    </submittedName>
</protein>
<organism evidence="1 2">
    <name type="scientific">Candidimonas humi</name>
    <dbReference type="NCBI Taxonomy" id="683355"/>
    <lineage>
        <taxon>Bacteria</taxon>
        <taxon>Pseudomonadati</taxon>
        <taxon>Pseudomonadota</taxon>
        <taxon>Betaproteobacteria</taxon>
        <taxon>Burkholderiales</taxon>
        <taxon>Alcaligenaceae</taxon>
        <taxon>Candidimonas</taxon>
    </lineage>
</organism>
<dbReference type="RefSeq" id="WP_217964134.1">
    <property type="nucleotide sequence ID" value="NZ_JAHTBN010000003.1"/>
</dbReference>
<evidence type="ECO:0000313" key="1">
    <source>
        <dbReference type="EMBL" id="MFC4200628.1"/>
    </source>
</evidence>
<proteinExistence type="predicted"/>
<dbReference type="Pfam" id="PF11367">
    <property type="entry name" value="Tail_completion_gp17"/>
    <property type="match status" value="1"/>
</dbReference>
<dbReference type="Proteomes" id="UP001595848">
    <property type="component" value="Unassembled WGS sequence"/>
</dbReference>